<proteinExistence type="predicted"/>
<organism evidence="2 3">
    <name type="scientific">Neolewinella xylanilytica</name>
    <dbReference type="NCBI Taxonomy" id="1514080"/>
    <lineage>
        <taxon>Bacteria</taxon>
        <taxon>Pseudomonadati</taxon>
        <taxon>Bacteroidota</taxon>
        <taxon>Saprospiria</taxon>
        <taxon>Saprospirales</taxon>
        <taxon>Lewinellaceae</taxon>
        <taxon>Neolewinella</taxon>
    </lineage>
</organism>
<keyword evidence="3" id="KW-1185">Reference proteome</keyword>
<keyword evidence="1" id="KW-0472">Membrane</keyword>
<keyword evidence="1" id="KW-0812">Transmembrane</keyword>
<comment type="caution">
    <text evidence="2">The sequence shown here is derived from an EMBL/GenBank/DDBJ whole genome shotgun (WGS) entry which is preliminary data.</text>
</comment>
<evidence type="ECO:0000256" key="1">
    <source>
        <dbReference type="SAM" id="Phobius"/>
    </source>
</evidence>
<dbReference type="AlphaFoldDB" id="A0A2S6I7H1"/>
<gene>
    <name evidence="2" type="ORF">CLV84_0406</name>
</gene>
<feature type="transmembrane region" description="Helical" evidence="1">
    <location>
        <begin position="6"/>
        <end position="28"/>
    </location>
</feature>
<evidence type="ECO:0000313" key="2">
    <source>
        <dbReference type="EMBL" id="PPK87465.1"/>
    </source>
</evidence>
<evidence type="ECO:0000313" key="3">
    <source>
        <dbReference type="Proteomes" id="UP000237662"/>
    </source>
</evidence>
<sequence>MLNLLLWTVPVVLIVVLVWLMGGVLTRFRDAVIALEKKVTAPAQAVTEPIDPVALRLQACERFTLMLERISVPNLLLRMPPDDETPSREYRAELLLAIRQEVEYNITQQIYVSDSLWSIITQTRDNISMQIARAAEETQTARQVAERLRMISGQQVDNPVALAQGAIRRESASVLTKKP</sequence>
<protein>
    <submittedName>
        <fullName evidence="2">Uncharacterized protein</fullName>
    </submittedName>
</protein>
<dbReference type="EMBL" id="PTJC01000005">
    <property type="protein sequence ID" value="PPK87465.1"/>
    <property type="molecule type" value="Genomic_DNA"/>
</dbReference>
<accession>A0A2S6I7H1</accession>
<keyword evidence="1" id="KW-1133">Transmembrane helix</keyword>
<dbReference type="InterPro" id="IPR057695">
    <property type="entry name" value="DUF7935"/>
</dbReference>
<dbReference type="Pfam" id="PF25589">
    <property type="entry name" value="DUF7935"/>
    <property type="match status" value="1"/>
</dbReference>
<name>A0A2S6I7H1_9BACT</name>
<reference evidence="2 3" key="1">
    <citation type="submission" date="2018-02" db="EMBL/GenBank/DDBJ databases">
        <title>Genomic Encyclopedia of Archaeal and Bacterial Type Strains, Phase II (KMG-II): from individual species to whole genera.</title>
        <authorList>
            <person name="Goeker M."/>
        </authorList>
    </citation>
    <scope>NUCLEOTIDE SEQUENCE [LARGE SCALE GENOMIC DNA]</scope>
    <source>
        <strain evidence="2 3">DSM 29526</strain>
    </source>
</reference>
<dbReference type="Proteomes" id="UP000237662">
    <property type="component" value="Unassembled WGS sequence"/>
</dbReference>